<evidence type="ECO:0000256" key="1">
    <source>
        <dbReference type="ARBA" id="ARBA00022837"/>
    </source>
</evidence>
<feature type="signal peptide" evidence="3">
    <location>
        <begin position="1"/>
        <end position="23"/>
    </location>
</feature>
<dbReference type="KEGG" id="bbes:BESB_076730"/>
<dbReference type="Proteomes" id="UP000224006">
    <property type="component" value="Chromosome VII"/>
</dbReference>
<dbReference type="OrthoDB" id="10263155at2759"/>
<dbReference type="Gene3D" id="1.10.238.10">
    <property type="entry name" value="EF-hand"/>
    <property type="match status" value="1"/>
</dbReference>
<dbReference type="GeneID" id="40312599"/>
<evidence type="ECO:0000313" key="5">
    <source>
        <dbReference type="EMBL" id="PFH33456.1"/>
    </source>
</evidence>
<comment type="caution">
    <text evidence="5">The sequence shown here is derived from an EMBL/GenBank/DDBJ whole genome shotgun (WGS) entry which is preliminary data.</text>
</comment>
<keyword evidence="1" id="KW-0106">Calcium</keyword>
<feature type="compositionally biased region" description="Low complexity" evidence="2">
    <location>
        <begin position="28"/>
        <end position="84"/>
    </location>
</feature>
<proteinExistence type="predicted"/>
<dbReference type="Pfam" id="PF13499">
    <property type="entry name" value="EF-hand_7"/>
    <property type="match status" value="1"/>
</dbReference>
<dbReference type="EMBL" id="NWUJ01000008">
    <property type="protein sequence ID" value="PFH33456.1"/>
    <property type="molecule type" value="Genomic_DNA"/>
</dbReference>
<dbReference type="PROSITE" id="PS50222">
    <property type="entry name" value="EF_HAND_2"/>
    <property type="match status" value="1"/>
</dbReference>
<gene>
    <name evidence="5" type="ORF">BESB_076730</name>
</gene>
<evidence type="ECO:0000313" key="6">
    <source>
        <dbReference type="Proteomes" id="UP000224006"/>
    </source>
</evidence>
<dbReference type="InterPro" id="IPR011992">
    <property type="entry name" value="EF-hand-dom_pair"/>
</dbReference>
<feature type="chain" id="PRO_5012382909" evidence="3">
    <location>
        <begin position="24"/>
        <end position="172"/>
    </location>
</feature>
<dbReference type="SUPFAM" id="SSF47473">
    <property type="entry name" value="EF-hand"/>
    <property type="match status" value="1"/>
</dbReference>
<evidence type="ECO:0000256" key="2">
    <source>
        <dbReference type="SAM" id="MobiDB-lite"/>
    </source>
</evidence>
<protein>
    <submittedName>
        <fullName evidence="5">EF hand domain-containing protein</fullName>
    </submittedName>
</protein>
<dbReference type="AlphaFoldDB" id="A0A2A9MC08"/>
<dbReference type="RefSeq" id="XP_029217465.1">
    <property type="nucleotide sequence ID" value="XM_029366034.1"/>
</dbReference>
<name>A0A2A9MC08_BESBE</name>
<dbReference type="VEuPathDB" id="ToxoDB:BESB_076730"/>
<organism evidence="5 6">
    <name type="scientific">Besnoitia besnoiti</name>
    <name type="common">Apicomplexan protozoan</name>
    <dbReference type="NCBI Taxonomy" id="94643"/>
    <lineage>
        <taxon>Eukaryota</taxon>
        <taxon>Sar</taxon>
        <taxon>Alveolata</taxon>
        <taxon>Apicomplexa</taxon>
        <taxon>Conoidasida</taxon>
        <taxon>Coccidia</taxon>
        <taxon>Eucoccidiorida</taxon>
        <taxon>Eimeriorina</taxon>
        <taxon>Sarcocystidae</taxon>
        <taxon>Besnoitia</taxon>
    </lineage>
</organism>
<evidence type="ECO:0000259" key="4">
    <source>
        <dbReference type="PROSITE" id="PS50222"/>
    </source>
</evidence>
<feature type="region of interest" description="Disordered" evidence="2">
    <location>
        <begin position="28"/>
        <end position="100"/>
    </location>
</feature>
<dbReference type="GO" id="GO:0005509">
    <property type="term" value="F:calcium ion binding"/>
    <property type="evidence" value="ECO:0007669"/>
    <property type="project" value="InterPro"/>
</dbReference>
<dbReference type="PROSITE" id="PS00018">
    <property type="entry name" value="EF_HAND_1"/>
    <property type="match status" value="2"/>
</dbReference>
<accession>A0A2A9MC08</accession>
<keyword evidence="6" id="KW-1185">Reference proteome</keyword>
<reference evidence="5 6" key="1">
    <citation type="submission" date="2017-09" db="EMBL/GenBank/DDBJ databases">
        <title>Genome sequencing of Besnoitia besnoiti strain Bb-Ger1.</title>
        <authorList>
            <person name="Schares G."/>
            <person name="Venepally P."/>
            <person name="Lorenzi H.A."/>
        </authorList>
    </citation>
    <scope>NUCLEOTIDE SEQUENCE [LARGE SCALE GENOMIC DNA]</scope>
    <source>
        <strain evidence="5 6">Bb-Ger1</strain>
    </source>
</reference>
<dbReference type="InterPro" id="IPR018247">
    <property type="entry name" value="EF_Hand_1_Ca_BS"/>
</dbReference>
<evidence type="ECO:0000256" key="3">
    <source>
        <dbReference type="SAM" id="SignalP"/>
    </source>
</evidence>
<feature type="domain" description="EF-hand" evidence="4">
    <location>
        <begin position="107"/>
        <end position="142"/>
    </location>
</feature>
<dbReference type="InterPro" id="IPR002048">
    <property type="entry name" value="EF_hand_dom"/>
</dbReference>
<sequence>MRFAVAFVSALFLLSSLSLFGLAAKGAQSQNRSASQARSASQSRPASQSPPAGQASQGGQPARPAVPAPATAQKETVVAAAAAPDRARTSADDQETVNKVGRVLDDDEEDYLREEFFEYDANGDGMLDAYEVRITHPEIANNELFSFFGSVDANQDGLLTLSEYKNYVASAM</sequence>
<keyword evidence="3" id="KW-0732">Signal</keyword>